<gene>
    <name evidence="1" type="ORF">CVN68_19285</name>
</gene>
<evidence type="ECO:0000313" key="1">
    <source>
        <dbReference type="EMBL" id="ATY33835.1"/>
    </source>
</evidence>
<name>A0A2K8MIY8_9SPHN</name>
<dbReference type="KEGG" id="sphc:CVN68_19285"/>
<evidence type="ECO:0000313" key="2">
    <source>
        <dbReference type="Proteomes" id="UP000229081"/>
    </source>
</evidence>
<organism evidence="1 2">
    <name type="scientific">Sphingomonas psychrotolerans</name>
    <dbReference type="NCBI Taxonomy" id="1327635"/>
    <lineage>
        <taxon>Bacteria</taxon>
        <taxon>Pseudomonadati</taxon>
        <taxon>Pseudomonadota</taxon>
        <taxon>Alphaproteobacteria</taxon>
        <taxon>Sphingomonadales</taxon>
        <taxon>Sphingomonadaceae</taxon>
        <taxon>Sphingomonas</taxon>
    </lineage>
</organism>
<proteinExistence type="predicted"/>
<dbReference type="EMBL" id="CP024923">
    <property type="protein sequence ID" value="ATY33835.1"/>
    <property type="molecule type" value="Genomic_DNA"/>
</dbReference>
<sequence>MIDTGLTEIEFETWVKENGWRVPRHIRWSFVPEMNLPRVSAAARDAIRVWPASTARTGAQNQALHHGRVELRDGCFFVGEAGRSATRLAWFHAEIGLDIDLAGYFVLRDRVSGKTLARLGEEMSWAGPASADIDRETERLLQKACGPGEIHVVGSPEASERFLVKYPHLRKPQAPPPPPAAAD</sequence>
<reference evidence="1 2" key="1">
    <citation type="submission" date="2017-11" db="EMBL/GenBank/DDBJ databases">
        <title>Complete genome sequence of Sphingomonas sp. Strain Cra20, a psychrotolerant potential plant growth promoting rhizobacteria.</title>
        <authorList>
            <person name="Luo Y."/>
        </authorList>
    </citation>
    <scope>NUCLEOTIDE SEQUENCE [LARGE SCALE GENOMIC DNA]</scope>
    <source>
        <strain evidence="1 2">Cra20</strain>
    </source>
</reference>
<dbReference type="Proteomes" id="UP000229081">
    <property type="component" value="Chromosome"/>
</dbReference>
<accession>A0A2K8MIY8</accession>
<dbReference type="AlphaFoldDB" id="A0A2K8MIY8"/>
<protein>
    <submittedName>
        <fullName evidence="1">Uncharacterized protein</fullName>
    </submittedName>
</protein>
<keyword evidence="2" id="KW-1185">Reference proteome</keyword>